<dbReference type="AlphaFoldDB" id="A0A0V8JEN1"/>
<sequence length="159" mass="18720">MKKWWIILGIACIVIILWQSISLYNKILLNRDAEQERAVQAAQNDYHLKVHQMDYYHGNQALNVLSGTSGKYGKVYVLVNNKGKTKLVKQSDGLTKQQMKKYVDKNLKPKEWVNLRLGMENNQVVWEAVYLDDNGRYTFYYGDFQTGERYKKYSIKQEI</sequence>
<dbReference type="EMBL" id="LNQN01000001">
    <property type="protein sequence ID" value="KSU85554.1"/>
    <property type="molecule type" value="Genomic_DNA"/>
</dbReference>
<keyword evidence="2" id="KW-1185">Reference proteome</keyword>
<proteinExistence type="predicted"/>
<name>A0A0V8JEN1_9BACL</name>
<dbReference type="RefSeq" id="WP_061970597.1">
    <property type="nucleotide sequence ID" value="NZ_FMAV01000001.1"/>
</dbReference>
<dbReference type="SUPFAM" id="SSF54403">
    <property type="entry name" value="Cystatin/monellin"/>
    <property type="match status" value="2"/>
</dbReference>
<evidence type="ECO:0000313" key="2">
    <source>
        <dbReference type="Proteomes" id="UP000054099"/>
    </source>
</evidence>
<evidence type="ECO:0000313" key="1">
    <source>
        <dbReference type="EMBL" id="KSU85554.1"/>
    </source>
</evidence>
<comment type="caution">
    <text evidence="1">The sequence shown here is derived from an EMBL/GenBank/DDBJ whole genome shotgun (WGS) entry which is preliminary data.</text>
</comment>
<gene>
    <name evidence="1" type="ORF">AS030_08675</name>
</gene>
<dbReference type="OrthoDB" id="2381181at2"/>
<evidence type="ECO:0008006" key="3">
    <source>
        <dbReference type="Google" id="ProtNLM"/>
    </source>
</evidence>
<dbReference type="Proteomes" id="UP000054099">
    <property type="component" value="Unassembled WGS sequence"/>
</dbReference>
<accession>A0A0V8JEN1</accession>
<reference evidence="1 2" key="1">
    <citation type="journal article" date="2014" name="Antonie Van Leeuwenhoek">
        <title>Fictibacillus enclensis sp. nov., isolated from marine sediment.</title>
        <authorList>
            <person name="Dastager S.G."/>
            <person name="Mawlankar R."/>
            <person name="Srinivasan K."/>
            <person name="Tang S.K."/>
            <person name="Lee J.C."/>
            <person name="Ramana V.V."/>
            <person name="Shouche Y.S."/>
        </authorList>
    </citation>
    <scope>NUCLEOTIDE SEQUENCE [LARGE SCALE GENOMIC DNA]</scope>
    <source>
        <strain evidence="1 2">NIO-1003</strain>
    </source>
</reference>
<dbReference type="Gene3D" id="3.10.450.40">
    <property type="match status" value="2"/>
</dbReference>
<organism evidence="1 2">
    <name type="scientific">Fictibacillus enclensis</name>
    <dbReference type="NCBI Taxonomy" id="1017270"/>
    <lineage>
        <taxon>Bacteria</taxon>
        <taxon>Bacillati</taxon>
        <taxon>Bacillota</taxon>
        <taxon>Bacilli</taxon>
        <taxon>Bacillales</taxon>
        <taxon>Fictibacillaceae</taxon>
        <taxon>Fictibacillus</taxon>
    </lineage>
</organism>
<protein>
    <recommendedName>
        <fullName evidence="3">DUF5590 domain-containing protein</fullName>
    </recommendedName>
</protein>
<dbReference type="InterPro" id="IPR046350">
    <property type="entry name" value="Cystatin_sf"/>
</dbReference>